<comment type="subcellular location">
    <subcellularLocation>
        <location evidence="1">Cytoplasm</location>
        <location evidence="1">Cytoskeleton</location>
    </subcellularLocation>
</comment>
<comment type="similarity">
    <text evidence="2">Belongs to the WD repeat ARPC1 family.</text>
</comment>
<evidence type="ECO:0000256" key="9">
    <source>
        <dbReference type="ARBA" id="ARBA00041789"/>
    </source>
</evidence>
<dbReference type="Gene3D" id="2.130.10.10">
    <property type="entry name" value="YVTN repeat-like/Quinoprotein amine dehydrogenase"/>
    <property type="match status" value="1"/>
</dbReference>
<keyword evidence="7" id="KW-0206">Cytoskeleton</keyword>
<dbReference type="GO" id="GO:0051015">
    <property type="term" value="F:actin filament binding"/>
    <property type="evidence" value="ECO:0007669"/>
    <property type="project" value="TreeGrafter"/>
</dbReference>
<dbReference type="PANTHER" id="PTHR10709">
    <property type="entry name" value="ACTIN-RELATED PROTEIN 2/3 COMPLEX SUBUNIT 1"/>
    <property type="match status" value="1"/>
</dbReference>
<dbReference type="PANTHER" id="PTHR10709:SF2">
    <property type="entry name" value="ACTIN-RELATED PROTEIN 2_3 COMPLEX SUBUNIT"/>
    <property type="match status" value="1"/>
</dbReference>
<keyword evidence="4 10" id="KW-0853">WD repeat</keyword>
<dbReference type="PROSITE" id="PS50082">
    <property type="entry name" value="WD_REPEATS_2"/>
    <property type="match status" value="1"/>
</dbReference>
<evidence type="ECO:0000256" key="1">
    <source>
        <dbReference type="ARBA" id="ARBA00004245"/>
    </source>
</evidence>
<evidence type="ECO:0000256" key="5">
    <source>
        <dbReference type="ARBA" id="ARBA00022737"/>
    </source>
</evidence>
<sequence>MFPPSVCPHHPCCERDDIPASAMCLPDDRAHWLSCTLETRVEDKVTCHAWNADRSLLAVCPNNNEVHIFRKPPQPEEQWTRVYTLKEHDALVTEIAWAPKTNRILTTAQDRNAYVWTLEPSTDTWKPMLVILRISSAATSVKWCTDEQKFAVGSGAKTLAVCNHDEANNFWVSKQMKNHTSTVVAVAWDPSSSVIIATASTDYKCRVFSAYLKAVDGKEVDTRWGKNPKFGTLFFEISSLGWVRDVCFDAMGSTLAFCSHNSTVSFVDVAAAEPTTQVVRLSELPLTNILFLPDGNLVGVGHCYDPILFGKTSAGWAQLGQLSAIKGGDKRVSSVAANRQMFQAQASTGQNQQVAKLDSVHQNKVCGLQYFNSSYGATKAEFTTSALDGKIAFWTRDQLSKAMKALEIS</sequence>
<protein>
    <recommendedName>
        <fullName evidence="8">Arp2/3 complex 41 kDa subunit</fullName>
    </recommendedName>
    <alternativeName>
        <fullName evidence="9">p41-ARC</fullName>
    </alternativeName>
</protein>
<comment type="caution">
    <text evidence="11">The sequence shown here is derived from an EMBL/GenBank/DDBJ whole genome shotgun (WGS) entry which is preliminary data.</text>
</comment>
<accession>A0AB34IME9</accession>
<dbReference type="Pfam" id="PF00400">
    <property type="entry name" value="WD40"/>
    <property type="match status" value="2"/>
</dbReference>
<keyword evidence="3" id="KW-0963">Cytoplasm</keyword>
<evidence type="ECO:0000313" key="11">
    <source>
        <dbReference type="EMBL" id="KAL1503586.1"/>
    </source>
</evidence>
<keyword evidence="6" id="KW-0009">Actin-binding</keyword>
<name>A0AB34IME9_PRYPA</name>
<evidence type="ECO:0000256" key="2">
    <source>
        <dbReference type="ARBA" id="ARBA00006260"/>
    </source>
</evidence>
<evidence type="ECO:0000256" key="10">
    <source>
        <dbReference type="PROSITE-ProRule" id="PRU00221"/>
    </source>
</evidence>
<proteinExistence type="inferred from homology"/>
<dbReference type="SUPFAM" id="SSF50978">
    <property type="entry name" value="WD40 repeat-like"/>
    <property type="match status" value="1"/>
</dbReference>
<evidence type="ECO:0000256" key="6">
    <source>
        <dbReference type="ARBA" id="ARBA00023203"/>
    </source>
</evidence>
<dbReference type="SMART" id="SM00320">
    <property type="entry name" value="WD40"/>
    <property type="match status" value="6"/>
</dbReference>
<evidence type="ECO:0000313" key="12">
    <source>
        <dbReference type="Proteomes" id="UP001515480"/>
    </source>
</evidence>
<dbReference type="EMBL" id="JBGBPQ010000021">
    <property type="protein sequence ID" value="KAL1503586.1"/>
    <property type="molecule type" value="Genomic_DNA"/>
</dbReference>
<evidence type="ECO:0000256" key="7">
    <source>
        <dbReference type="ARBA" id="ARBA00023212"/>
    </source>
</evidence>
<dbReference type="InterPro" id="IPR015943">
    <property type="entry name" value="WD40/YVTN_repeat-like_dom_sf"/>
</dbReference>
<dbReference type="Proteomes" id="UP001515480">
    <property type="component" value="Unassembled WGS sequence"/>
</dbReference>
<keyword evidence="5" id="KW-0677">Repeat</keyword>
<dbReference type="GO" id="GO:0005885">
    <property type="term" value="C:Arp2/3 protein complex"/>
    <property type="evidence" value="ECO:0007669"/>
    <property type="project" value="InterPro"/>
</dbReference>
<keyword evidence="12" id="KW-1185">Reference proteome</keyword>
<evidence type="ECO:0000256" key="3">
    <source>
        <dbReference type="ARBA" id="ARBA00022490"/>
    </source>
</evidence>
<dbReference type="InterPro" id="IPR017383">
    <property type="entry name" value="ARPC1"/>
</dbReference>
<organism evidence="11 12">
    <name type="scientific">Prymnesium parvum</name>
    <name type="common">Toxic golden alga</name>
    <dbReference type="NCBI Taxonomy" id="97485"/>
    <lineage>
        <taxon>Eukaryota</taxon>
        <taxon>Haptista</taxon>
        <taxon>Haptophyta</taxon>
        <taxon>Prymnesiophyceae</taxon>
        <taxon>Prymnesiales</taxon>
        <taxon>Prymnesiaceae</taxon>
        <taxon>Prymnesium</taxon>
    </lineage>
</organism>
<evidence type="ECO:0000256" key="4">
    <source>
        <dbReference type="ARBA" id="ARBA00022574"/>
    </source>
</evidence>
<dbReference type="GO" id="GO:0034314">
    <property type="term" value="P:Arp2/3 complex-mediated actin nucleation"/>
    <property type="evidence" value="ECO:0007669"/>
    <property type="project" value="InterPro"/>
</dbReference>
<dbReference type="PROSITE" id="PS50294">
    <property type="entry name" value="WD_REPEATS_REGION"/>
    <property type="match status" value="1"/>
</dbReference>
<reference evidence="11 12" key="1">
    <citation type="journal article" date="2024" name="Science">
        <title>Giant polyketide synthase enzymes in the biosynthesis of giant marine polyether toxins.</title>
        <authorList>
            <person name="Fallon T.R."/>
            <person name="Shende V.V."/>
            <person name="Wierzbicki I.H."/>
            <person name="Pendleton A.L."/>
            <person name="Watervoot N.F."/>
            <person name="Auber R.P."/>
            <person name="Gonzalez D.J."/>
            <person name="Wisecaver J.H."/>
            <person name="Moore B.S."/>
        </authorList>
    </citation>
    <scope>NUCLEOTIDE SEQUENCE [LARGE SCALE GENOMIC DNA]</scope>
    <source>
        <strain evidence="11 12">12B1</strain>
    </source>
</reference>
<dbReference type="InterPro" id="IPR001680">
    <property type="entry name" value="WD40_rpt"/>
</dbReference>
<gene>
    <name evidence="11" type="ORF">AB1Y20_012064</name>
</gene>
<dbReference type="AlphaFoldDB" id="A0AB34IME9"/>
<dbReference type="InterPro" id="IPR036322">
    <property type="entry name" value="WD40_repeat_dom_sf"/>
</dbReference>
<feature type="repeat" description="WD" evidence="10">
    <location>
        <begin position="85"/>
        <end position="119"/>
    </location>
</feature>
<evidence type="ECO:0000256" key="8">
    <source>
        <dbReference type="ARBA" id="ARBA00041244"/>
    </source>
</evidence>